<dbReference type="SUPFAM" id="SSF53955">
    <property type="entry name" value="Lysozyme-like"/>
    <property type="match status" value="1"/>
</dbReference>
<keyword evidence="1" id="KW-0472">Membrane</keyword>
<evidence type="ECO:0000313" key="2">
    <source>
        <dbReference type="EMBL" id="PJC23149.1"/>
    </source>
</evidence>
<feature type="transmembrane region" description="Helical" evidence="1">
    <location>
        <begin position="12"/>
        <end position="37"/>
    </location>
</feature>
<dbReference type="AlphaFoldDB" id="A0A2M8EK95"/>
<accession>A0A2M8EK95</accession>
<dbReference type="EMBL" id="PFSK01000008">
    <property type="protein sequence ID" value="PJC23149.1"/>
    <property type="molecule type" value="Genomic_DNA"/>
</dbReference>
<name>A0A2M8EK95_UNCKA</name>
<evidence type="ECO:0000313" key="3">
    <source>
        <dbReference type="Proteomes" id="UP000228781"/>
    </source>
</evidence>
<gene>
    <name evidence="2" type="ORF">CO059_00430</name>
</gene>
<protein>
    <recommendedName>
        <fullName evidence="4">Mannosyl-glycoprotein endo-beta-N-acetylglucosamidase-like domain-containing protein</fullName>
    </recommendedName>
</protein>
<sequence>MGSEPLPKKPLILLFGLPFVFLFSVSLVVLFSATYLLTHPLQTPKLLGATTNYSAFSSQPPTPVMLGESYISKEARPLILKRFLESYNSPLAPYANHLLEVSEKYNLDWRLLTAIAGNESLFGRVIPYNSYNAWGWGVHSQGTVRFGSWEEGIERVARSLKEDFIDQGLTTIELIMTKYAPVSIQNGYPWADNVRWFMERLEQGKGYRE</sequence>
<reference evidence="3" key="1">
    <citation type="submission" date="2017-09" db="EMBL/GenBank/DDBJ databases">
        <title>Depth-based differentiation of microbial function through sediment-hosted aquifers and enrichment of novel symbionts in the deep terrestrial subsurface.</title>
        <authorList>
            <person name="Probst A.J."/>
            <person name="Ladd B."/>
            <person name="Jarett J.K."/>
            <person name="Geller-Mcgrath D.E."/>
            <person name="Sieber C.M.K."/>
            <person name="Emerson J.B."/>
            <person name="Anantharaman K."/>
            <person name="Thomas B.C."/>
            <person name="Malmstrom R."/>
            <person name="Stieglmeier M."/>
            <person name="Klingl A."/>
            <person name="Woyke T."/>
            <person name="Ryan C.M."/>
            <person name="Banfield J.F."/>
        </authorList>
    </citation>
    <scope>NUCLEOTIDE SEQUENCE [LARGE SCALE GENOMIC DNA]</scope>
</reference>
<proteinExistence type="predicted"/>
<evidence type="ECO:0008006" key="4">
    <source>
        <dbReference type="Google" id="ProtNLM"/>
    </source>
</evidence>
<dbReference type="InterPro" id="IPR023346">
    <property type="entry name" value="Lysozyme-like_dom_sf"/>
</dbReference>
<organism evidence="2 3">
    <name type="scientific">candidate division WWE3 bacterium CG_4_9_14_0_2_um_filter_48_10</name>
    <dbReference type="NCBI Taxonomy" id="1975078"/>
    <lineage>
        <taxon>Bacteria</taxon>
        <taxon>Katanobacteria</taxon>
    </lineage>
</organism>
<keyword evidence="1" id="KW-1133">Transmembrane helix</keyword>
<evidence type="ECO:0000256" key="1">
    <source>
        <dbReference type="SAM" id="Phobius"/>
    </source>
</evidence>
<dbReference type="Proteomes" id="UP000228781">
    <property type="component" value="Unassembled WGS sequence"/>
</dbReference>
<keyword evidence="1" id="KW-0812">Transmembrane</keyword>
<comment type="caution">
    <text evidence="2">The sequence shown here is derived from an EMBL/GenBank/DDBJ whole genome shotgun (WGS) entry which is preliminary data.</text>
</comment>